<accession>A0A8B8DBW3</accession>
<dbReference type="InterPro" id="IPR050911">
    <property type="entry name" value="DRAM/TMEM150_Autophagy_Mod"/>
</dbReference>
<organism evidence="8 9">
    <name type="scientific">Crassostrea virginica</name>
    <name type="common">Eastern oyster</name>
    <dbReference type="NCBI Taxonomy" id="6565"/>
    <lineage>
        <taxon>Eukaryota</taxon>
        <taxon>Metazoa</taxon>
        <taxon>Spiralia</taxon>
        <taxon>Lophotrochozoa</taxon>
        <taxon>Mollusca</taxon>
        <taxon>Bivalvia</taxon>
        <taxon>Autobranchia</taxon>
        <taxon>Pteriomorphia</taxon>
        <taxon>Ostreida</taxon>
        <taxon>Ostreoidea</taxon>
        <taxon>Ostreidae</taxon>
        <taxon>Crassostrea</taxon>
    </lineage>
</organism>
<dbReference type="KEGG" id="cvn:111125518"/>
<evidence type="ECO:0000256" key="5">
    <source>
        <dbReference type="ARBA" id="ARBA00023136"/>
    </source>
</evidence>
<dbReference type="AlphaFoldDB" id="A0A8B8DBW3"/>
<comment type="similarity">
    <text evidence="2">Belongs to the DRAM/TMEM150 family.</text>
</comment>
<dbReference type="InterPro" id="IPR019402">
    <property type="entry name" value="CWH43_N"/>
</dbReference>
<dbReference type="Proteomes" id="UP000694844">
    <property type="component" value="Chromosome 1"/>
</dbReference>
<evidence type="ECO:0000256" key="1">
    <source>
        <dbReference type="ARBA" id="ARBA00004127"/>
    </source>
</evidence>
<evidence type="ECO:0000313" key="8">
    <source>
        <dbReference type="Proteomes" id="UP000694844"/>
    </source>
</evidence>
<proteinExistence type="inferred from homology"/>
<keyword evidence="5 6" id="KW-0472">Membrane</keyword>
<keyword evidence="4 6" id="KW-1133">Transmembrane helix</keyword>
<gene>
    <name evidence="9" type="primary">LOC111125518</name>
</gene>
<keyword evidence="8" id="KW-1185">Reference proteome</keyword>
<feature type="transmembrane region" description="Helical" evidence="6">
    <location>
        <begin position="7"/>
        <end position="28"/>
    </location>
</feature>
<feature type="transmembrane region" description="Helical" evidence="6">
    <location>
        <begin position="154"/>
        <end position="179"/>
    </location>
</feature>
<dbReference type="Pfam" id="PF10277">
    <property type="entry name" value="Frag1"/>
    <property type="match status" value="1"/>
</dbReference>
<evidence type="ECO:0000256" key="4">
    <source>
        <dbReference type="ARBA" id="ARBA00022989"/>
    </source>
</evidence>
<evidence type="ECO:0000256" key="2">
    <source>
        <dbReference type="ARBA" id="ARBA00006565"/>
    </source>
</evidence>
<name>A0A8B8DBW3_CRAVI</name>
<sequence length="252" mass="28013">MIFRYFYLFPVLFAATLPVTFFITYAIAVSDGDVYPWFPYISDVGTLPPESCVFGQLMNIAAVLIMTVVFLRYEQLKTIWGTNNPKKNKVSLALGLLAGIGLSIVANFQVDNVNSVHLIGAALAFLVGGAYFHVQTYISWTLQGVAESTIKLHILRLVICVVYDIFAVIGIVTVIVGYIKLRPTVIRTRAWTPAEEGYAEHVTSTVMEWLGSFLICAYSATFAYEFKNLRLEYAFTTGRSNDSLQSTGNEDP</sequence>
<feature type="transmembrane region" description="Helical" evidence="6">
    <location>
        <begin position="53"/>
        <end position="71"/>
    </location>
</feature>
<evidence type="ECO:0000256" key="3">
    <source>
        <dbReference type="ARBA" id="ARBA00022692"/>
    </source>
</evidence>
<dbReference type="PANTHER" id="PTHR21324">
    <property type="entry name" value="FASTING-INDUCIBLE INTEGRAL MEMBRANE PROTEIN TM6P1-RELATED"/>
    <property type="match status" value="1"/>
</dbReference>
<feature type="transmembrane region" description="Helical" evidence="6">
    <location>
        <begin position="92"/>
        <end position="110"/>
    </location>
</feature>
<dbReference type="GO" id="GO:0012505">
    <property type="term" value="C:endomembrane system"/>
    <property type="evidence" value="ECO:0007669"/>
    <property type="project" value="UniProtKB-SubCell"/>
</dbReference>
<protein>
    <submittedName>
        <fullName evidence="9">DNA damage-regulated autophagy modulator protein 2-like</fullName>
    </submittedName>
</protein>
<dbReference type="RefSeq" id="XP_022325145.1">
    <property type="nucleotide sequence ID" value="XM_022469437.1"/>
</dbReference>
<reference evidence="9" key="2">
    <citation type="submission" date="2025-08" db="UniProtKB">
        <authorList>
            <consortium name="RefSeq"/>
        </authorList>
    </citation>
    <scope>IDENTIFICATION</scope>
    <source>
        <tissue evidence="9">Whole sample</tissue>
    </source>
</reference>
<reference evidence="8" key="1">
    <citation type="submission" date="2024-06" db="UniProtKB">
        <authorList>
            <consortium name="RefSeq"/>
        </authorList>
    </citation>
    <scope>NUCLEOTIDE SEQUENCE [LARGE SCALE GENOMIC DNA]</scope>
</reference>
<dbReference type="GeneID" id="111125518"/>
<dbReference type="PANTHER" id="PTHR21324:SF2">
    <property type="entry name" value="EG:22E5.9 PROTEIN"/>
    <property type="match status" value="1"/>
</dbReference>
<feature type="domain" description="CWH43-like N-terminal" evidence="7">
    <location>
        <begin position="5"/>
        <end position="228"/>
    </location>
</feature>
<feature type="transmembrane region" description="Helical" evidence="6">
    <location>
        <begin position="116"/>
        <end position="134"/>
    </location>
</feature>
<evidence type="ECO:0000259" key="7">
    <source>
        <dbReference type="Pfam" id="PF10277"/>
    </source>
</evidence>
<evidence type="ECO:0000313" key="9">
    <source>
        <dbReference type="RefSeq" id="XP_022325145.1"/>
    </source>
</evidence>
<evidence type="ECO:0000256" key="6">
    <source>
        <dbReference type="SAM" id="Phobius"/>
    </source>
</evidence>
<keyword evidence="3 6" id="KW-0812">Transmembrane</keyword>
<dbReference type="OrthoDB" id="191706at2759"/>
<comment type="subcellular location">
    <subcellularLocation>
        <location evidence="1">Endomembrane system</location>
        <topology evidence="1">Multi-pass membrane protein</topology>
    </subcellularLocation>
</comment>